<dbReference type="Pfam" id="PF00990">
    <property type="entry name" value="GGDEF"/>
    <property type="match status" value="1"/>
</dbReference>
<dbReference type="PANTHER" id="PTHR45138">
    <property type="entry name" value="REGULATORY COMPONENTS OF SENSORY TRANSDUCTION SYSTEM"/>
    <property type="match status" value="1"/>
</dbReference>
<keyword evidence="1" id="KW-0175">Coiled coil</keyword>
<dbReference type="PROSITE" id="PS50887">
    <property type="entry name" value="GGDEF"/>
    <property type="match status" value="1"/>
</dbReference>
<feature type="coiled-coil region" evidence="1">
    <location>
        <begin position="8"/>
        <end position="35"/>
    </location>
</feature>
<comment type="caution">
    <text evidence="4">The sequence shown here is derived from an EMBL/GenBank/DDBJ whole genome shotgun (WGS) entry which is preliminary data.</text>
</comment>
<dbReference type="GO" id="GO:0052621">
    <property type="term" value="F:diguanylate cyclase activity"/>
    <property type="evidence" value="ECO:0007669"/>
    <property type="project" value="TreeGrafter"/>
</dbReference>
<dbReference type="PANTHER" id="PTHR45138:SF9">
    <property type="entry name" value="DIGUANYLATE CYCLASE DGCM-RELATED"/>
    <property type="match status" value="1"/>
</dbReference>
<dbReference type="Pfam" id="PF08447">
    <property type="entry name" value="PAS_3"/>
    <property type="match status" value="1"/>
</dbReference>
<dbReference type="SUPFAM" id="SSF55785">
    <property type="entry name" value="PYP-like sensor domain (PAS domain)"/>
    <property type="match status" value="1"/>
</dbReference>
<dbReference type="InterPro" id="IPR029787">
    <property type="entry name" value="Nucleotide_cyclase"/>
</dbReference>
<dbReference type="Gene3D" id="3.30.70.270">
    <property type="match status" value="1"/>
</dbReference>
<dbReference type="InterPro" id="IPR001610">
    <property type="entry name" value="PAC"/>
</dbReference>
<dbReference type="SMART" id="SM00086">
    <property type="entry name" value="PAC"/>
    <property type="match status" value="1"/>
</dbReference>
<evidence type="ECO:0000256" key="1">
    <source>
        <dbReference type="SAM" id="Coils"/>
    </source>
</evidence>
<sequence>MDFSALTRDDLIARIRDLEILNQELLKEREQETRLEFAWSGNLGHWYWNIRANQVTFNPLKLTTLGYSISEIPEHVDYQFFTEKLHPDDYKRTMDAMYDHLYGRADVYEVEYRIKSAHGGYKWFYDRGRITQFDEHGKPLFLAGIVFDITEKKETQLELEQKNLILAEMSERDGLTQIGNHRSLIEHLKAEMVDADRTTAPLSIAIFDIDNFKRVNDAKGHVIGDQVLVSLATILKQAVRGSDYIGRYGGEEFMVIFRDTGLSVAEKVSERIRQAIDGYGFVEGLKITISGGVSQYCGETMTELIQSADLKLYSAKKKGKNQIVSVIDAGVQA</sequence>
<accession>A0A644YZD4</accession>
<feature type="domain" description="GGDEF" evidence="3">
    <location>
        <begin position="200"/>
        <end position="328"/>
    </location>
</feature>
<evidence type="ECO:0000259" key="2">
    <source>
        <dbReference type="PROSITE" id="PS50113"/>
    </source>
</evidence>
<evidence type="ECO:0000259" key="3">
    <source>
        <dbReference type="PROSITE" id="PS50887"/>
    </source>
</evidence>
<reference evidence="4" key="1">
    <citation type="submission" date="2019-08" db="EMBL/GenBank/DDBJ databases">
        <authorList>
            <person name="Kucharzyk K."/>
            <person name="Murdoch R.W."/>
            <person name="Higgins S."/>
            <person name="Loffler F."/>
        </authorList>
    </citation>
    <scope>NUCLEOTIDE SEQUENCE</scope>
</reference>
<dbReference type="InterPro" id="IPR000160">
    <property type="entry name" value="GGDEF_dom"/>
</dbReference>
<dbReference type="PROSITE" id="PS50113">
    <property type="entry name" value="PAC"/>
    <property type="match status" value="1"/>
</dbReference>
<gene>
    <name evidence="4" type="ORF">SDC9_80497</name>
</gene>
<dbReference type="InterPro" id="IPR035965">
    <property type="entry name" value="PAS-like_dom_sf"/>
</dbReference>
<proteinExistence type="predicted"/>
<dbReference type="EMBL" id="VSSQ01006805">
    <property type="protein sequence ID" value="MPM33916.1"/>
    <property type="molecule type" value="Genomic_DNA"/>
</dbReference>
<dbReference type="CDD" id="cd01949">
    <property type="entry name" value="GGDEF"/>
    <property type="match status" value="1"/>
</dbReference>
<dbReference type="InterPro" id="IPR043128">
    <property type="entry name" value="Rev_trsase/Diguanyl_cyclase"/>
</dbReference>
<dbReference type="InterPro" id="IPR000700">
    <property type="entry name" value="PAS-assoc_C"/>
</dbReference>
<dbReference type="InterPro" id="IPR013655">
    <property type="entry name" value="PAS_fold_3"/>
</dbReference>
<dbReference type="SUPFAM" id="SSF55073">
    <property type="entry name" value="Nucleotide cyclase"/>
    <property type="match status" value="1"/>
</dbReference>
<dbReference type="NCBIfam" id="TIGR00254">
    <property type="entry name" value="GGDEF"/>
    <property type="match status" value="1"/>
</dbReference>
<organism evidence="4">
    <name type="scientific">bioreactor metagenome</name>
    <dbReference type="NCBI Taxonomy" id="1076179"/>
    <lineage>
        <taxon>unclassified sequences</taxon>
        <taxon>metagenomes</taxon>
        <taxon>ecological metagenomes</taxon>
    </lineage>
</organism>
<dbReference type="InterPro" id="IPR000014">
    <property type="entry name" value="PAS"/>
</dbReference>
<dbReference type="AlphaFoldDB" id="A0A644YZD4"/>
<dbReference type="Gene3D" id="3.30.450.20">
    <property type="entry name" value="PAS domain"/>
    <property type="match status" value="1"/>
</dbReference>
<evidence type="ECO:0000313" key="4">
    <source>
        <dbReference type="EMBL" id="MPM33916.1"/>
    </source>
</evidence>
<protein>
    <submittedName>
        <fullName evidence="4">Uncharacterized protein</fullName>
    </submittedName>
</protein>
<name>A0A644YZD4_9ZZZZ</name>
<dbReference type="SMART" id="SM00267">
    <property type="entry name" value="GGDEF"/>
    <property type="match status" value="1"/>
</dbReference>
<dbReference type="FunFam" id="3.30.70.270:FF:000001">
    <property type="entry name" value="Diguanylate cyclase domain protein"/>
    <property type="match status" value="1"/>
</dbReference>
<dbReference type="InterPro" id="IPR050469">
    <property type="entry name" value="Diguanylate_Cyclase"/>
</dbReference>
<feature type="domain" description="PAC" evidence="2">
    <location>
        <begin position="108"/>
        <end position="161"/>
    </location>
</feature>
<dbReference type="NCBIfam" id="TIGR00229">
    <property type="entry name" value="sensory_box"/>
    <property type="match status" value="1"/>
</dbReference>